<keyword evidence="4" id="KW-0645">Protease</keyword>
<dbReference type="GO" id="GO:0004177">
    <property type="term" value="F:aminopeptidase activity"/>
    <property type="evidence" value="ECO:0007669"/>
    <property type="project" value="UniProtKB-KW"/>
</dbReference>
<keyword evidence="5" id="KW-1185">Reference proteome</keyword>
<comment type="caution">
    <text evidence="4">The sequence shown here is derived from an EMBL/GenBank/DDBJ whole genome shotgun (WGS) entry which is preliminary data.</text>
</comment>
<dbReference type="PANTHER" id="PTHR43265:SF1">
    <property type="entry name" value="ESTERASE ESTD"/>
    <property type="match status" value="1"/>
</dbReference>
<organism evidence="4 5">
    <name type="scientific">Ditylenchus destructor</name>
    <dbReference type="NCBI Taxonomy" id="166010"/>
    <lineage>
        <taxon>Eukaryota</taxon>
        <taxon>Metazoa</taxon>
        <taxon>Ecdysozoa</taxon>
        <taxon>Nematoda</taxon>
        <taxon>Chromadorea</taxon>
        <taxon>Rhabditida</taxon>
        <taxon>Tylenchina</taxon>
        <taxon>Tylenchomorpha</taxon>
        <taxon>Sphaerularioidea</taxon>
        <taxon>Anguinidae</taxon>
        <taxon>Anguininae</taxon>
        <taxon>Ditylenchus</taxon>
    </lineage>
</organism>
<sequence length="418" mass="46134">MPYYYSLLIIMIMLISFTFVIVIMNNIGTGNGDSYSQDGKLRPPGSAEGPNCDDSAATTLSPIKNTEVEWEVALGSERFPIRGTLTESASLRRMPRGVVLILGGSGPIDRNWCLGEMPPNSPPCNGQLIGEHFARLGYATLRFDKINSGPRLAEITPQLTANPPSMQHYMREMEGLVRLIRERYAGSNMKNGKDRMPIFVLTNSEGGVRAVQFQLEYGRQFDGMILTGMPGRPLIGVTEEQMLRSVNPFVSANPGLDAGQVRAAILNATQALMDSDDVDLESNGLIPLDVKQMLQSIIQDPVNRPYLRELCAYELETRLRELASARMVPTLIVIGKKDIQISWEKDGGELERIFAGRGASFAYPEEANHVMGKETGPVPATFADAVQTYYSGRLDDGAMGVIADWLDAWFDESKMEEK</sequence>
<protein>
    <submittedName>
        <fullName evidence="4">Serine aminopeptidase, s33 domain-containing protein</fullName>
    </submittedName>
</protein>
<keyword evidence="4" id="KW-0031">Aminopeptidase</keyword>
<dbReference type="GO" id="GO:0052689">
    <property type="term" value="F:carboxylic ester hydrolase activity"/>
    <property type="evidence" value="ECO:0007669"/>
    <property type="project" value="TreeGrafter"/>
</dbReference>
<feature type="region of interest" description="Disordered" evidence="1">
    <location>
        <begin position="33"/>
        <end position="58"/>
    </location>
</feature>
<evidence type="ECO:0000313" key="5">
    <source>
        <dbReference type="Proteomes" id="UP001201812"/>
    </source>
</evidence>
<dbReference type="Proteomes" id="UP001201812">
    <property type="component" value="Unassembled WGS sequence"/>
</dbReference>
<reference evidence="4" key="1">
    <citation type="submission" date="2022-01" db="EMBL/GenBank/DDBJ databases">
        <title>Genome Sequence Resource for Two Populations of Ditylenchus destructor, the Migratory Endoparasitic Phytonematode.</title>
        <authorList>
            <person name="Zhang H."/>
            <person name="Lin R."/>
            <person name="Xie B."/>
        </authorList>
    </citation>
    <scope>NUCLEOTIDE SEQUENCE</scope>
    <source>
        <strain evidence="4">BazhouSP</strain>
    </source>
</reference>
<keyword evidence="2" id="KW-0812">Transmembrane</keyword>
<dbReference type="AlphaFoldDB" id="A0AAD4MKD2"/>
<evidence type="ECO:0000259" key="3">
    <source>
        <dbReference type="Pfam" id="PF12146"/>
    </source>
</evidence>
<dbReference type="EMBL" id="JAKKPZ010000631">
    <property type="protein sequence ID" value="KAI1693430.1"/>
    <property type="molecule type" value="Genomic_DNA"/>
</dbReference>
<feature type="domain" description="Serine aminopeptidase S33" evidence="3">
    <location>
        <begin position="129"/>
        <end position="367"/>
    </location>
</feature>
<dbReference type="InterPro" id="IPR022742">
    <property type="entry name" value="Hydrolase_4"/>
</dbReference>
<keyword evidence="2" id="KW-0472">Membrane</keyword>
<feature type="transmembrane region" description="Helical" evidence="2">
    <location>
        <begin position="7"/>
        <end position="27"/>
    </location>
</feature>
<dbReference type="InterPro" id="IPR053145">
    <property type="entry name" value="AB_hydrolase_Est10"/>
</dbReference>
<dbReference type="InterPro" id="IPR029058">
    <property type="entry name" value="AB_hydrolase_fold"/>
</dbReference>
<proteinExistence type="predicted"/>
<dbReference type="SUPFAM" id="SSF53474">
    <property type="entry name" value="alpha/beta-Hydrolases"/>
    <property type="match status" value="1"/>
</dbReference>
<keyword evidence="2" id="KW-1133">Transmembrane helix</keyword>
<gene>
    <name evidence="4" type="ORF">DdX_20658</name>
</gene>
<accession>A0AAD4MKD2</accession>
<dbReference type="Pfam" id="PF12146">
    <property type="entry name" value="Hydrolase_4"/>
    <property type="match status" value="1"/>
</dbReference>
<keyword evidence="4" id="KW-0378">Hydrolase</keyword>
<evidence type="ECO:0000256" key="2">
    <source>
        <dbReference type="SAM" id="Phobius"/>
    </source>
</evidence>
<name>A0AAD4MKD2_9BILA</name>
<evidence type="ECO:0000313" key="4">
    <source>
        <dbReference type="EMBL" id="KAI1693430.1"/>
    </source>
</evidence>
<dbReference type="Gene3D" id="3.40.50.1820">
    <property type="entry name" value="alpha/beta hydrolase"/>
    <property type="match status" value="1"/>
</dbReference>
<dbReference type="PANTHER" id="PTHR43265">
    <property type="entry name" value="ESTERASE ESTD"/>
    <property type="match status" value="1"/>
</dbReference>
<evidence type="ECO:0000256" key="1">
    <source>
        <dbReference type="SAM" id="MobiDB-lite"/>
    </source>
</evidence>